<dbReference type="EMBL" id="JARQZJ010000092">
    <property type="protein sequence ID" value="KAK9884097.1"/>
    <property type="molecule type" value="Genomic_DNA"/>
</dbReference>
<accession>A0AAW1UKR0</accession>
<dbReference type="AlphaFoldDB" id="A0AAW1UKR0"/>
<name>A0AAW1UKR0_9CUCU</name>
<feature type="compositionally biased region" description="Basic and acidic residues" evidence="1">
    <location>
        <begin position="90"/>
        <end position="109"/>
    </location>
</feature>
<comment type="caution">
    <text evidence="2">The sequence shown here is derived from an EMBL/GenBank/DDBJ whole genome shotgun (WGS) entry which is preliminary data.</text>
</comment>
<feature type="region of interest" description="Disordered" evidence="1">
    <location>
        <begin position="33"/>
        <end position="128"/>
    </location>
</feature>
<protein>
    <submittedName>
        <fullName evidence="2">Uncharacterized protein</fullName>
    </submittedName>
</protein>
<organism evidence="2 3">
    <name type="scientific">Henosepilachna vigintioctopunctata</name>
    <dbReference type="NCBI Taxonomy" id="420089"/>
    <lineage>
        <taxon>Eukaryota</taxon>
        <taxon>Metazoa</taxon>
        <taxon>Ecdysozoa</taxon>
        <taxon>Arthropoda</taxon>
        <taxon>Hexapoda</taxon>
        <taxon>Insecta</taxon>
        <taxon>Pterygota</taxon>
        <taxon>Neoptera</taxon>
        <taxon>Endopterygota</taxon>
        <taxon>Coleoptera</taxon>
        <taxon>Polyphaga</taxon>
        <taxon>Cucujiformia</taxon>
        <taxon>Coccinelloidea</taxon>
        <taxon>Coccinellidae</taxon>
        <taxon>Epilachninae</taxon>
        <taxon>Epilachnini</taxon>
        <taxon>Henosepilachna</taxon>
    </lineage>
</organism>
<sequence>MRNSSDIFCLKEAKAGENDGSFMFSVNGSRSVRINRKSNGGNDGFQYGSSFAPDSDSFRSRSEILKTDSQGLHMESPKIHAEEDQSPNESPRKWEDTQETELKTSRSSDEVNNFVKLERNQNEPNASSIRRNILTGEGMEVIDNTPMKKKINNTWTR</sequence>
<gene>
    <name evidence="2" type="ORF">WA026_005037</name>
</gene>
<evidence type="ECO:0000256" key="1">
    <source>
        <dbReference type="SAM" id="MobiDB-lite"/>
    </source>
</evidence>
<evidence type="ECO:0000313" key="3">
    <source>
        <dbReference type="Proteomes" id="UP001431783"/>
    </source>
</evidence>
<proteinExistence type="predicted"/>
<evidence type="ECO:0000313" key="2">
    <source>
        <dbReference type="EMBL" id="KAK9884097.1"/>
    </source>
</evidence>
<keyword evidence="3" id="KW-1185">Reference proteome</keyword>
<feature type="compositionally biased region" description="Basic and acidic residues" evidence="1">
    <location>
        <begin position="56"/>
        <end position="66"/>
    </location>
</feature>
<reference evidence="2 3" key="1">
    <citation type="submission" date="2023-03" db="EMBL/GenBank/DDBJ databases">
        <title>Genome insight into feeding habits of ladybird beetles.</title>
        <authorList>
            <person name="Li H.-S."/>
            <person name="Huang Y.-H."/>
            <person name="Pang H."/>
        </authorList>
    </citation>
    <scope>NUCLEOTIDE SEQUENCE [LARGE SCALE GENOMIC DNA]</scope>
    <source>
        <strain evidence="2">SYSU_2023b</strain>
        <tissue evidence="2">Whole body</tissue>
    </source>
</reference>
<dbReference type="Proteomes" id="UP001431783">
    <property type="component" value="Unassembled WGS sequence"/>
</dbReference>